<name>A0AA48P7V4_9VIRU</name>
<organism evidence="1">
    <name type="scientific">Malaco herpesvirus 1</name>
    <dbReference type="NCBI Taxonomy" id="3031797"/>
    <lineage>
        <taxon>Viruses</taxon>
        <taxon>Duplodnaviria</taxon>
        <taxon>Heunggongvirae</taxon>
        <taxon>Peploviricota</taxon>
        <taxon>Herviviricetes</taxon>
        <taxon>Herpesvirales</taxon>
        <taxon>Malacoherpesviridae</taxon>
    </lineage>
</organism>
<evidence type="ECO:0000313" key="1">
    <source>
        <dbReference type="EMBL" id="DBA11828.1"/>
    </source>
</evidence>
<accession>A0AA48P7V4</accession>
<reference evidence="1" key="2">
    <citation type="submission" date="2023-01" db="EMBL/GenBank/DDBJ databases">
        <authorList>
            <person name="Rosani U."/>
            <person name="Delmont T.O."/>
            <person name="Gaia M."/>
            <person name="Krupovic M."/>
        </authorList>
    </citation>
    <scope>NUCLEOTIDE SEQUENCE</scope>
    <source>
        <strain evidence="1">MalacoHV1/China/2018</strain>
    </source>
</reference>
<dbReference type="EMBL" id="BK063097">
    <property type="protein sequence ID" value="DBA11828.1"/>
    <property type="molecule type" value="Genomic_DNA"/>
</dbReference>
<proteinExistence type="predicted"/>
<reference evidence="1" key="1">
    <citation type="journal article" date="2023" name="Front. Mar. Sci.">
        <title>Tracing the invertebrate herpesviruses in the global sequence datasets.</title>
        <authorList>
            <person name="Rosani U."/>
            <person name="Gaia M."/>
            <person name="Delmont T.O."/>
            <person name="Krupovic M."/>
        </authorList>
    </citation>
    <scope>NUCLEOTIDE SEQUENCE</scope>
    <source>
        <strain evidence="1">MalacoHV1/China/2018</strain>
    </source>
</reference>
<sequence>MDSFNFLSKMINGIKRKSDACGEEDVSAPSPKKQMIESYMTARGKEDSPRVVYVPTPKRDDIESYTTIGGGEPSEEEKKRHNEIYEAKCRKMMAERKLKKTGEDKTALTKLFRFAAQDELMRHHYLIRVNADDNRYLFKIKVYEIYNLGDALNTARASVPERETFLLMAFSRIPTPEAVVSMILERDAGGYMFTSVNDKELFIDTFKMDYMVKPAGTYTAHKECVDMVMMIMDDKHSCAVFMNLTNKRVYTVNANYIKHDMPQCDKMNVSNLAKRALGTTIEELY</sequence>
<protein>
    <submittedName>
        <fullName evidence="1">ORF127</fullName>
    </submittedName>
</protein>